<comment type="caution">
    <text evidence="6">The sequence shown here is derived from an EMBL/GenBank/DDBJ whole genome shotgun (WGS) entry which is preliminary data.</text>
</comment>
<dbReference type="InterPro" id="IPR006603">
    <property type="entry name" value="PQ-loop_rpt"/>
</dbReference>
<dbReference type="GO" id="GO:0016020">
    <property type="term" value="C:membrane"/>
    <property type="evidence" value="ECO:0007669"/>
    <property type="project" value="UniProtKB-SubCell"/>
</dbReference>
<feature type="transmembrane region" description="Helical" evidence="5">
    <location>
        <begin position="129"/>
        <end position="150"/>
    </location>
</feature>
<feature type="transmembrane region" description="Helical" evidence="5">
    <location>
        <begin position="65"/>
        <end position="82"/>
    </location>
</feature>
<feature type="transmembrane region" description="Helical" evidence="5">
    <location>
        <begin position="162"/>
        <end position="184"/>
    </location>
</feature>
<keyword evidence="7" id="KW-1185">Reference proteome</keyword>
<sequence length="191" mass="21737">MDVNHSNSFIILENVFGLIGTVLRSIQLVPQGLSSGTLIIWASSGMFAGIYAVAIQLSIPLMIQPQMFSIATWFCLIQSLYYDHPYFIGKKAANEKNIKWPETVSGILPIILCFTGYIPQFYQIYCEKIVHGISFLFLAMDIFINSLYTISLAFRPPPFEVLASLLYLFVVTLDLLIIFLYYLLNWINDNL</sequence>
<proteinExistence type="predicted"/>
<dbReference type="EMBL" id="CAJVQA010004196">
    <property type="protein sequence ID" value="CAG8593708.1"/>
    <property type="molecule type" value="Genomic_DNA"/>
</dbReference>
<protein>
    <submittedName>
        <fullName evidence="6">4501_t:CDS:1</fullName>
    </submittedName>
</protein>
<organism evidence="6 7">
    <name type="scientific">Cetraspora pellucida</name>
    <dbReference type="NCBI Taxonomy" id="1433469"/>
    <lineage>
        <taxon>Eukaryota</taxon>
        <taxon>Fungi</taxon>
        <taxon>Fungi incertae sedis</taxon>
        <taxon>Mucoromycota</taxon>
        <taxon>Glomeromycotina</taxon>
        <taxon>Glomeromycetes</taxon>
        <taxon>Diversisporales</taxon>
        <taxon>Gigasporaceae</taxon>
        <taxon>Cetraspora</taxon>
    </lineage>
</organism>
<keyword evidence="4 5" id="KW-0472">Membrane</keyword>
<dbReference type="AlphaFoldDB" id="A0A9N9C7S2"/>
<keyword evidence="3 5" id="KW-1133">Transmembrane helix</keyword>
<evidence type="ECO:0000313" key="7">
    <source>
        <dbReference type="Proteomes" id="UP000789759"/>
    </source>
</evidence>
<keyword evidence="2 5" id="KW-0812">Transmembrane</keyword>
<evidence type="ECO:0000256" key="5">
    <source>
        <dbReference type="SAM" id="Phobius"/>
    </source>
</evidence>
<feature type="transmembrane region" description="Helical" evidence="5">
    <location>
        <begin position="103"/>
        <end position="123"/>
    </location>
</feature>
<evidence type="ECO:0000256" key="3">
    <source>
        <dbReference type="ARBA" id="ARBA00022989"/>
    </source>
</evidence>
<dbReference type="OrthoDB" id="407617at2759"/>
<feature type="transmembrane region" description="Helical" evidence="5">
    <location>
        <begin position="38"/>
        <end position="59"/>
    </location>
</feature>
<evidence type="ECO:0000256" key="1">
    <source>
        <dbReference type="ARBA" id="ARBA00004141"/>
    </source>
</evidence>
<dbReference type="Proteomes" id="UP000789759">
    <property type="component" value="Unassembled WGS sequence"/>
</dbReference>
<feature type="transmembrane region" description="Helical" evidence="5">
    <location>
        <begin position="6"/>
        <end position="26"/>
    </location>
</feature>
<accession>A0A9N9C7S2</accession>
<evidence type="ECO:0000256" key="4">
    <source>
        <dbReference type="ARBA" id="ARBA00023136"/>
    </source>
</evidence>
<evidence type="ECO:0000256" key="2">
    <source>
        <dbReference type="ARBA" id="ARBA00022692"/>
    </source>
</evidence>
<dbReference type="Pfam" id="PF04193">
    <property type="entry name" value="PQ-loop"/>
    <property type="match status" value="1"/>
</dbReference>
<name>A0A9N9C7S2_9GLOM</name>
<evidence type="ECO:0000313" key="6">
    <source>
        <dbReference type="EMBL" id="CAG8593708.1"/>
    </source>
</evidence>
<reference evidence="6" key="1">
    <citation type="submission" date="2021-06" db="EMBL/GenBank/DDBJ databases">
        <authorList>
            <person name="Kallberg Y."/>
            <person name="Tangrot J."/>
            <person name="Rosling A."/>
        </authorList>
    </citation>
    <scope>NUCLEOTIDE SEQUENCE</scope>
    <source>
        <strain evidence="6">FL966</strain>
    </source>
</reference>
<feature type="non-terminal residue" evidence="6">
    <location>
        <position position="191"/>
    </location>
</feature>
<dbReference type="Gene3D" id="1.20.1280.290">
    <property type="match status" value="1"/>
</dbReference>
<gene>
    <name evidence="6" type="ORF">CPELLU_LOCUS6660</name>
</gene>
<comment type="subcellular location">
    <subcellularLocation>
        <location evidence="1">Membrane</location>
        <topology evidence="1">Multi-pass membrane protein</topology>
    </subcellularLocation>
</comment>